<evidence type="ECO:0000256" key="3">
    <source>
        <dbReference type="ARBA" id="ARBA00022490"/>
    </source>
</evidence>
<name>A0A4S2M7C2_OPIFE</name>
<dbReference type="FunFam" id="3.40.50.300:FF:000044">
    <property type="entry name" value="Dynein heavy chain 5, axonemal"/>
    <property type="match status" value="1"/>
</dbReference>
<dbReference type="FunFam" id="3.40.50.300:FF:000543">
    <property type="entry name" value="Dynein axonemal heavy chain 5"/>
    <property type="match status" value="1"/>
</dbReference>
<dbReference type="FunFam" id="1.20.58.1120:FF:000004">
    <property type="entry name" value="Dynein axonemal heavy chain 5"/>
    <property type="match status" value="1"/>
</dbReference>
<keyword evidence="12" id="KW-0206">Cytoskeleton</keyword>
<sequence length="4593" mass="525812">MASKRMSLAARKFSRAPFNADEINPPQLSPEDSMELTSKDQDMRFQRKAPITLAEARRERQKQFLLMKEERRTSMDSRHSFIIEALAQASGLEPNQITEMLLGDEKWDAFENFFKLKGNKCLMFFYQTPQTRDEQNFTPRIFITQGSGERLSGACYVFLRTTDKAITAANISNEVVFQQLDAIEDNFLHSLQTYFERLAIPVLEHMSDWGNLGKDTQSSPEVEEFLMCIRRYRETLIGAKENAEDKMVLATNEETALVDKLKNPSELQAVLNSSESLERLVLLVQKWGNEIEQLLNQCDQVRRETDDMGPSLELAYWRTRFVRFTNLITEMRTPGVQSVITALQYANSRIIKYWRELDDRITTAVNEAKDNVKYLSTLDNFFGTFSMANPVKLMEELPILLNAIRMIYSISHYYNSSERVTSLFIKVTNQMIIACRRYIAEGVKRIWDLPRATLLARINHCLLLNDEYQNAFHHVKDNLKLNPSGRQFDFSENYIFGKFDTYCNRLRKLVRLLDLMDKFAVLNDLKVEGIETIVLRYKSLCESMNKKNFDGVDQNRREFEKELDGFKGQFDLIEQQLKEFLDQWFSKPFSVERQLTMLTKFHKLDFCHLGLPEKYMLVLDNYMAELNAIRHLYEQQKVDPPIARNMTPIAGKIYWARHLFTQIDVPMQQFKENSSEILLTPEGQKCVRQFNRIASALVEFEVLYHHHWCNSVEQLNSGLSSSLLARDPDCSGTLFVNFDMGVLESICEARYIQALGLTIPRAAERLLMQEHEIKQRYSVMKEMVNGTNKAFDAVPSTLLPLFQPYIERVHKSLAPGLIMLSWSSTNVDDYVNKVNEELAAFQLLTKRCVDILQCRVEDVLKAMRKTNLCELVADEPITLDEFIQSARTTAKLAGESLARQSSLVECALNDLVELLKENLTTEQRKNLSAEEGYECIRNGTRKSRCLECLPCAYFTFLSHVTQKNTDALVRSIRSTLDAIRFRLQPKQSSYLRTAEPEVSVPLLKVNLTLTIPNVSIKPSIEELQTGLNTVTKGILHVAEAVQPWQHMLMCQQQQQREIKRLSEKALEEKKHTQATIKPLHRIVAEHKEVLKLVGQLNGVFNACKEEVNQFIQSHSKYSELWTSDPQIKVEEFMKTNPNLSDFDARLHHYLHLEKSIKSMPSVRPVEALLIQTDEFKNGLIRECQLWRRCYGSALNQRCAVQMSKTLELFDNLSKRLSRPVNDLDDVREQMAVLSELREAEVQIEMTISPIEESYALLSRYDIYFNDGNAERVDSLSYGYSKLREQSREMQDILLQVQPKFELELIEGVKLFKENLDNFVMDYNTKGPMEPGIAPREAADRMSLFQANFDELYNKYITYSGGEELFGMPITEYPELQRIRRELSLLQKLYQLYNTVLDTVAGYYDLPWADVNLESINQQLLEFQNKCRKLPKALKEWKAFEELSKTIDDFNLTCPLLEMMTNKAMGPSHWKRIEDLTGHKFNVQSDSCLLRNIMEAPLLQFKEDIEDICIAAVKERDIEAKLKAVINDWAAQNLHFSPFKTRGELLLKGDSTAEVISLMEDSLMVLGSLLSNRYNAPYKTKIQEWVQKLTLTSEVLENWMIVQNLWVYLEAVFVSGDIARQLPQEAKRFSNIDKSWQRIMQRAHEIPNVISCCAGDDIMGQMLPHLLEQLELCQKSLTGYLEKKRLVFPRFFFVSDPALLEILGQASDSHTIQAHLLAIFDNTKKVTFDEKVYDKILAVNSQEGETIQLDPPVMAQGHVEVWLGDLLRVSRQSLQAVIRDAYFALNETPFDLLEFERAYPAQVGLLGIQLLWTRDAQLALQQAKYDRKLMQTTNASFLSLLNQLISVTTQDLSKIDRVKFETLVTIHVHQRDIFDSLVKMNIKSPKDFEWLKQSRFYFIEDSEQCLVSITDVNFIYQNEFLGCTDRLVITPLTDRCYITLAQALGMSLGGAPAGPAGTGKTETTKDMGRCLGKYVVVFNCSDQMDYRGLGRIYKGLAQSGSWGCFDEFNRIELPVLSVAAQQIAIVLTCKKERKSQFIFTDGDVVDLDPEFGIFLTMNPGYAGRQELPENLKINFRTVAMMVPDRAIIMRVKLAACGFLNNIDLSKKFFTLYKLCEEQLSKQVHYDFGLRNILSVLRTLGASKRSSPQDSETTIVMRVLRDMNLSKLVDEDEPLFMSLILDLFPGINLEKKGHPEVEATLAKQVDQLGLIYHPPWVLKCIQLYETLLVRHGMMTLGPSGAGKTKCINALMKTLTELGEPHREMRMNPKAITAAQMFGRLDVATNDWTDGIFSTLWRRTHKLKKGEHVWLILDGPVDAIWIENLNSVLDDNKTLTLANGDRIPMAVNAKILFEVHNIDNASPATVSRNGMVFMSSSVMTWEPIVKGWLRTRSSLVRDKIYGTFDGFFEEAHRYVTQSLGPKMQTLQCNYIRQAIDIFEGLLMDLEEKDLSGPHLERLITFSAMWALGGLLELDDRLKLQQHLEKNGRLPLPRCGPNDTIFEFVVDQKGEWVHWETRVPLYTYPTDQTPEYTGILVPNVDNTRTDFLVDIIAKQAKPVLLIGEQGTAKTVIIKGYCSKYDPEVHIFKTINFSSATTPNMFQRAIESYVDKRVGSTYGPASGKKMTVFIDDINMPTINEWGDQITNEITRQMLEMSGFYNLDKPGDFTTIIDIQMVAAMNHPGGGRNDIPQRLKRQFSVFNCTLPSNASLDKVFGTLCLGHFCTERGFTASVIDTAQKLIGATRKVWQRVKIKMLPTPAKFHYVFNLRDVSRIWQGMLSTISEVINSPQTLLALWKHECTRVIADRFTEPADRKWFDKMLHEVGAEECSGLITPSTWEERYFVDFLRDAPEATGDEAEDVDLEAPKIYEAIESFQQLESRLTMFMHLYNEAIRGSKLDLVFFTDAMVHLVKISRVIRTSKGHALLVGVGGSGKQSLTRLASFIAGYKTFQITLTRSYNVNDLTEDLKYLYRTAGQKGSGITFIFTDNDIKDEAFLEYLNNMLSSGEIANLFARDEMDEILQELVAPMKKEFPRRPITNETLSEYYTSRVVKNLHIVLCFSPVGQKFRSRSLKFPGLISGCTMDWFQRWPRDALVAVSNHFLSRFDIVCNPNVKQAVVQTMGVFQDTVAEACIEYFQRFRRQTHVTPKSYLSFINGYMEIYGQKRKEIELLFERMNGGLKKLVEATESVNELSKQLVEKEKELQVANRKSEEVLEEVTVKATAAQKVKAQVQLVKDKAQTLVDAISVDKANSEEKLEAAKPALMEAEAALETIKPIHISTVRKLGKPPHLIMRIMDCVLLLFQKHMDRVVADPEHACPKPSWGEALKMMGGANFLNGLLNFPKDSINEETVELMEPYFQMDDYNMEQAKRVCGDVAGLCSWTKAMASFFAVNKEVLPLKAMLARQENRLAGAMKELAVAQGQLDEKQRELNIVQAEYDRAMADKQRLMDEAEACRRKMTNATALIGGLAGEQIRWTEASKLFTEQINRLVGDVLLATGFLSYTGPFNQEFRSLLTKQWRRELVQNKIPFSEDVNFITMLVDNATLSEWNVQGLPTDELSVQNGLVVTRATRYPLLIDPQGQGKAWIKRKEEVNELQITSLNHKYFRTHLEDALALGRPLLIEDVGEELDPALDNILEKNFIKSGSALKVKLGDKECEVLKGFRLYITTKLPNPAYTPEIYARTAVIDFTVTRRGLEDQLLGLVIMTEKKELETERTKLLEQVAANRRKMKELEDNLLYRLTTTEGSLVEDESLIEMLQITKATSEEVQEKLNVAAETEVKINAAREEFRPVAARGSLLYFLVVEMSMVNVMYQTSLRQFLGLFDLSMARSEKSPINQKRIANIIDYLTFLVYRYTARGFYEPDKFTFTVFLTLKIAMHRGEVNNEEFQFFIKGGAALDLNAVKPKPKKWIQDMTWLNLVELSKLPQFAQLTNQISADDKNWKSWFDANAPEEASLPSGYDRLTTFHRLLLIRSWCPDRCLPMAKRYTAEALGPSFAEGVITNLEEMLEEADARTPMICFLSMGSDPTDNIERLAKKMGLKCGAISMGQGQEVHARRLLSCSMQEGRWILLQNCHLGLNFMDELLETVTTSDGVHDAFRCWLTTEVNPHFPISLLQSSIKFTYDPPMGIRAGLCRTYATLTQDQLEISSLPQWKPLLYGVAFLHTTVQERRKFGPIGWNIPYEFNQADFTSTMQFVQNHLDEVGSKKPISWPTVRYMIGEVQYGGRVTDDYDKRLLNTYARVWFTDAMFTDNFEFYRGYNIPKCRNLEEYQAYIEGLPLFDSPECFGLHPNADITYSTNTTNSMLDTIVSIQPKDSGGGTGETRESNVYRLANEILEKVPEDYNPFQVKECLIKMDHLKPLHIFLKQEIDRMQKVITIVRTTLTDLKLAIDGTIVMSENLRDALDSLFDARIPSTWRRISWESATLGFWFTDLLDRNAQFSSWLFQGRPISYWMTGFFNPQGFLTAMRQEVARANKYALDDVELTNEVTKLLREEVVKRPVEGVYVHGLWLDGAGWDRKLARLVEPAPKLLYTALPVVHVSAYSRSAGNKNKATTVYSCPVYKKPKRTDLNYIFPLALNSSVDPDHWILRGVALLCDVK</sequence>
<dbReference type="Gene3D" id="3.20.180.20">
    <property type="entry name" value="Dynein heavy chain, N-terminal domain 2"/>
    <property type="match status" value="1"/>
</dbReference>
<evidence type="ECO:0000256" key="13">
    <source>
        <dbReference type="ARBA" id="ARBA00023273"/>
    </source>
</evidence>
<reference evidence="17 18" key="1">
    <citation type="journal article" date="2019" name="BMC Genomics">
        <title>New insights from Opisthorchis felineus genome: update on genomics of the epidemiologically important liver flukes.</title>
        <authorList>
            <person name="Ershov N.I."/>
            <person name="Mordvinov V.A."/>
            <person name="Prokhortchouk E.B."/>
            <person name="Pakharukova M.Y."/>
            <person name="Gunbin K.V."/>
            <person name="Ustyantsev K."/>
            <person name="Genaev M.A."/>
            <person name="Blinov A.G."/>
            <person name="Mazur A."/>
            <person name="Boulygina E."/>
            <person name="Tsygankova S."/>
            <person name="Khrameeva E."/>
            <person name="Chekanov N."/>
            <person name="Fan G."/>
            <person name="Xiao A."/>
            <person name="Zhang H."/>
            <person name="Xu X."/>
            <person name="Yang H."/>
            <person name="Solovyev V."/>
            <person name="Lee S.M."/>
            <person name="Liu X."/>
            <person name="Afonnikov D.A."/>
            <person name="Skryabin K.G."/>
        </authorList>
    </citation>
    <scope>NUCLEOTIDE SEQUENCE [LARGE SCALE GENOMIC DNA]</scope>
    <source>
        <strain evidence="17">AK-0245</strain>
        <tissue evidence="17">Whole organism</tissue>
    </source>
</reference>
<dbReference type="Gene3D" id="1.20.1270.280">
    <property type="match status" value="1"/>
</dbReference>
<dbReference type="InterPro" id="IPR024743">
    <property type="entry name" value="Dynein_HC_stalk"/>
</dbReference>
<dbReference type="Gene3D" id="3.40.50.300">
    <property type="entry name" value="P-loop containing nucleotide triphosphate hydrolases"/>
    <property type="match status" value="5"/>
</dbReference>
<dbReference type="FunFam" id="3.40.50.300:FF:001221">
    <property type="entry name" value="Axonemal dynein heavy chain 8"/>
    <property type="match status" value="1"/>
</dbReference>
<dbReference type="SUPFAM" id="SSF52540">
    <property type="entry name" value="P-loop containing nucleoside triphosphate hydrolases"/>
    <property type="match status" value="4"/>
</dbReference>
<evidence type="ECO:0000313" key="18">
    <source>
        <dbReference type="Proteomes" id="UP000308267"/>
    </source>
</evidence>
<comment type="caution">
    <text evidence="17">The sequence shown here is derived from an EMBL/GenBank/DDBJ whole genome shotgun (WGS) entry which is preliminary data.</text>
</comment>
<feature type="coiled-coil region" evidence="14">
    <location>
        <begin position="3703"/>
        <end position="3730"/>
    </location>
</feature>
<dbReference type="InterPro" id="IPR041589">
    <property type="entry name" value="DNAH3_AAA_lid_1"/>
</dbReference>
<evidence type="ECO:0000256" key="14">
    <source>
        <dbReference type="SAM" id="Coils"/>
    </source>
</evidence>
<dbReference type="FunFam" id="3.40.50.300:FF:000049">
    <property type="entry name" value="Dynein, axonemal, heavy chain 5"/>
    <property type="match status" value="1"/>
</dbReference>
<dbReference type="GO" id="GO:0005858">
    <property type="term" value="C:axonemal dynein complex"/>
    <property type="evidence" value="ECO:0007669"/>
    <property type="project" value="TreeGrafter"/>
</dbReference>
<accession>A0A4S2M7C2</accession>
<dbReference type="InterPro" id="IPR042219">
    <property type="entry name" value="AAA_lid_11_sf"/>
</dbReference>
<evidence type="ECO:0000256" key="6">
    <source>
        <dbReference type="ARBA" id="ARBA00022741"/>
    </source>
</evidence>
<proteinExistence type="inferred from homology"/>
<dbReference type="InterPro" id="IPR043160">
    <property type="entry name" value="Dynein_C_barrel"/>
</dbReference>
<dbReference type="Pfam" id="PF12777">
    <property type="entry name" value="MT"/>
    <property type="match status" value="1"/>
</dbReference>
<dbReference type="FunFam" id="3.40.50.300:FF:000320">
    <property type="entry name" value="Dynein, axonemal, heavy chain 5"/>
    <property type="match status" value="1"/>
</dbReference>
<keyword evidence="8" id="KW-0243">Dynein</keyword>
<dbReference type="Pfam" id="PF12781">
    <property type="entry name" value="AAA_9"/>
    <property type="match status" value="1"/>
</dbReference>
<dbReference type="FunFam" id="1.10.287.2620:FF:000003">
    <property type="entry name" value="Dynein, axonemal, heavy chain 5"/>
    <property type="match status" value="1"/>
</dbReference>
<dbReference type="SMART" id="SM00382">
    <property type="entry name" value="AAA"/>
    <property type="match status" value="2"/>
</dbReference>
<dbReference type="FunFam" id="1.10.8.720:FF:000004">
    <property type="entry name" value="Dynein heavy chain 5, axonemal"/>
    <property type="match status" value="1"/>
</dbReference>
<organism evidence="17 18">
    <name type="scientific">Opisthorchis felineus</name>
    <dbReference type="NCBI Taxonomy" id="147828"/>
    <lineage>
        <taxon>Eukaryota</taxon>
        <taxon>Metazoa</taxon>
        <taxon>Spiralia</taxon>
        <taxon>Lophotrochozoa</taxon>
        <taxon>Platyhelminthes</taxon>
        <taxon>Trematoda</taxon>
        <taxon>Digenea</taxon>
        <taxon>Opisthorchiida</taxon>
        <taxon>Opisthorchiata</taxon>
        <taxon>Opisthorchiidae</taxon>
        <taxon>Opisthorchis</taxon>
    </lineage>
</organism>
<evidence type="ECO:0000256" key="10">
    <source>
        <dbReference type="ARBA" id="ARBA00023069"/>
    </source>
</evidence>
<feature type="coiled-coil region" evidence="14">
    <location>
        <begin position="3177"/>
        <end position="3211"/>
    </location>
</feature>
<dbReference type="Pfam" id="PF12775">
    <property type="entry name" value="AAA_7"/>
    <property type="match status" value="1"/>
</dbReference>
<keyword evidence="18" id="KW-1185">Reference proteome</keyword>
<feature type="coiled-coil region" evidence="14">
    <location>
        <begin position="3397"/>
        <end position="3459"/>
    </location>
</feature>
<evidence type="ECO:0000256" key="4">
    <source>
        <dbReference type="ARBA" id="ARBA00022701"/>
    </source>
</evidence>
<keyword evidence="5" id="KW-0677">Repeat</keyword>
<feature type="domain" description="AAA+ ATPase" evidence="16">
    <location>
        <begin position="1947"/>
        <end position="2084"/>
    </location>
</feature>
<dbReference type="InterPro" id="IPR041228">
    <property type="entry name" value="Dynein_C"/>
</dbReference>
<dbReference type="Pfam" id="PF12780">
    <property type="entry name" value="AAA_8"/>
    <property type="match status" value="1"/>
</dbReference>
<dbReference type="GO" id="GO:0051959">
    <property type="term" value="F:dynein light intermediate chain binding"/>
    <property type="evidence" value="ECO:0007669"/>
    <property type="project" value="InterPro"/>
</dbReference>
<dbReference type="InterPro" id="IPR042228">
    <property type="entry name" value="Dynein_linker_3"/>
</dbReference>
<evidence type="ECO:0000256" key="8">
    <source>
        <dbReference type="ARBA" id="ARBA00023017"/>
    </source>
</evidence>
<dbReference type="Pfam" id="PF03028">
    <property type="entry name" value="Dynein_heavy"/>
    <property type="match status" value="1"/>
</dbReference>
<comment type="subcellular location">
    <subcellularLocation>
        <location evidence="1">Cytoplasm</location>
        <location evidence="1">Cytoskeleton</location>
        <location evidence="1">Cilium axoneme</location>
    </subcellularLocation>
</comment>
<dbReference type="GO" id="GO:0007018">
    <property type="term" value="P:microtubule-based movement"/>
    <property type="evidence" value="ECO:0007669"/>
    <property type="project" value="InterPro"/>
</dbReference>
<evidence type="ECO:0000256" key="5">
    <source>
        <dbReference type="ARBA" id="ARBA00022737"/>
    </source>
</evidence>
<dbReference type="Gene3D" id="1.10.472.130">
    <property type="match status" value="1"/>
</dbReference>
<dbReference type="Gene3D" id="3.10.490.20">
    <property type="match status" value="1"/>
</dbReference>
<evidence type="ECO:0000256" key="7">
    <source>
        <dbReference type="ARBA" id="ARBA00022840"/>
    </source>
</evidence>
<dbReference type="Gene3D" id="1.10.8.1220">
    <property type="match status" value="1"/>
</dbReference>
<dbReference type="Gene3D" id="1.20.58.1120">
    <property type="match status" value="1"/>
</dbReference>
<dbReference type="InterPro" id="IPR035699">
    <property type="entry name" value="AAA_6"/>
</dbReference>
<dbReference type="Gene3D" id="1.10.8.720">
    <property type="entry name" value="Region D6 of dynein motor"/>
    <property type="match status" value="1"/>
</dbReference>
<comment type="similarity">
    <text evidence="2">Belongs to the dynein heavy chain family.</text>
</comment>
<dbReference type="GO" id="GO:0097729">
    <property type="term" value="C:9+2 motile cilium"/>
    <property type="evidence" value="ECO:0007669"/>
    <property type="project" value="UniProtKB-ARBA"/>
</dbReference>
<dbReference type="Gene3D" id="1.20.920.20">
    <property type="match status" value="1"/>
</dbReference>
<evidence type="ECO:0000256" key="12">
    <source>
        <dbReference type="ARBA" id="ARBA00023212"/>
    </source>
</evidence>
<dbReference type="FunFam" id="1.20.1270.280:FF:000002">
    <property type="entry name" value="Dynein heavy chain 5, axonemal"/>
    <property type="match status" value="1"/>
</dbReference>
<dbReference type="InterPro" id="IPR013594">
    <property type="entry name" value="Dynein_heavy_tail"/>
</dbReference>
<dbReference type="Proteomes" id="UP000308267">
    <property type="component" value="Unassembled WGS sequence"/>
</dbReference>
<keyword evidence="6" id="KW-0547">Nucleotide-binding</keyword>
<dbReference type="Gene3D" id="1.20.920.30">
    <property type="match status" value="1"/>
</dbReference>
<dbReference type="Pfam" id="PF08393">
    <property type="entry name" value="DHC_N2"/>
    <property type="match status" value="1"/>
</dbReference>
<dbReference type="FunFam" id="3.40.50.300:FF:002141">
    <property type="entry name" value="Dynein heavy chain"/>
    <property type="match status" value="1"/>
</dbReference>
<keyword evidence="4" id="KW-0493">Microtubule</keyword>
<dbReference type="InterPro" id="IPR041658">
    <property type="entry name" value="AAA_lid_11"/>
</dbReference>
<dbReference type="GO" id="GO:0005524">
    <property type="term" value="F:ATP binding"/>
    <property type="evidence" value="ECO:0007669"/>
    <property type="project" value="UniProtKB-KW"/>
</dbReference>
<feature type="coiled-coil region" evidence="14">
    <location>
        <begin position="277"/>
        <end position="304"/>
    </location>
</feature>
<keyword evidence="11" id="KW-0505">Motor protein</keyword>
<evidence type="ECO:0000256" key="9">
    <source>
        <dbReference type="ARBA" id="ARBA00023054"/>
    </source>
</evidence>
<evidence type="ECO:0000313" key="17">
    <source>
        <dbReference type="EMBL" id="TGZ72321.1"/>
    </source>
</evidence>
<dbReference type="Gene3D" id="6.10.140.1060">
    <property type="match status" value="1"/>
</dbReference>
<dbReference type="GO" id="GO:0005874">
    <property type="term" value="C:microtubule"/>
    <property type="evidence" value="ECO:0007669"/>
    <property type="project" value="UniProtKB-KW"/>
</dbReference>
<dbReference type="InterPro" id="IPR041466">
    <property type="entry name" value="Dynein_AAA5_ext"/>
</dbReference>
<dbReference type="Pfam" id="PF17857">
    <property type="entry name" value="AAA_lid_1"/>
    <property type="match status" value="1"/>
</dbReference>
<dbReference type="InterPro" id="IPR003593">
    <property type="entry name" value="AAA+_ATPase"/>
</dbReference>
<feature type="region of interest" description="Disordered" evidence="15">
    <location>
        <begin position="15"/>
        <end position="38"/>
    </location>
</feature>
<keyword evidence="3" id="KW-0963">Cytoplasm</keyword>
<dbReference type="Gene3D" id="1.10.287.2620">
    <property type="match status" value="1"/>
</dbReference>
<dbReference type="FunFam" id="1.10.8.710:FF:000003">
    <property type="entry name" value="Dynein axonemal heavy chain 5"/>
    <property type="match status" value="1"/>
</dbReference>
<dbReference type="OrthoDB" id="286107at2759"/>
<evidence type="ECO:0000256" key="11">
    <source>
        <dbReference type="ARBA" id="ARBA00023175"/>
    </source>
</evidence>
<keyword evidence="9 14" id="KW-0175">Coiled coil</keyword>
<gene>
    <name evidence="17" type="ORF">CRM22_002158</name>
</gene>
<dbReference type="InterPro" id="IPR026983">
    <property type="entry name" value="DHC"/>
</dbReference>
<dbReference type="Gene3D" id="1.10.8.710">
    <property type="match status" value="1"/>
</dbReference>
<keyword evidence="7" id="KW-0067">ATP-binding</keyword>
<dbReference type="Pfam" id="PF08385">
    <property type="entry name" value="DHC_N1"/>
    <property type="match status" value="1"/>
</dbReference>
<dbReference type="Pfam" id="PF17852">
    <property type="entry name" value="Dynein_AAA_lid"/>
    <property type="match status" value="1"/>
</dbReference>
<dbReference type="Pfam" id="PF12774">
    <property type="entry name" value="AAA_6"/>
    <property type="match status" value="1"/>
</dbReference>
<dbReference type="InterPro" id="IPR004273">
    <property type="entry name" value="Dynein_heavy_D6_P-loop"/>
</dbReference>
<dbReference type="PANTHER" id="PTHR46532:SF4">
    <property type="entry name" value="AAA+ ATPASE DOMAIN-CONTAINING PROTEIN"/>
    <property type="match status" value="1"/>
</dbReference>
<protein>
    <recommendedName>
        <fullName evidence="16">AAA+ ATPase domain-containing protein</fullName>
    </recommendedName>
</protein>
<evidence type="ECO:0000256" key="2">
    <source>
        <dbReference type="ARBA" id="ARBA00008887"/>
    </source>
</evidence>
<dbReference type="EMBL" id="SJOL01003837">
    <property type="protein sequence ID" value="TGZ72321.1"/>
    <property type="molecule type" value="Genomic_DNA"/>
</dbReference>
<dbReference type="PANTHER" id="PTHR46532">
    <property type="entry name" value="MALE FERTILITY FACTOR KL5"/>
    <property type="match status" value="1"/>
</dbReference>
<dbReference type="InterPro" id="IPR027417">
    <property type="entry name" value="P-loop_NTPase"/>
</dbReference>
<dbReference type="InterPro" id="IPR013602">
    <property type="entry name" value="Dynein_heavy_linker"/>
</dbReference>
<dbReference type="Pfam" id="PF18199">
    <property type="entry name" value="Dynein_C"/>
    <property type="match status" value="1"/>
</dbReference>
<dbReference type="STRING" id="147828.A0A4S2M7C2"/>
<dbReference type="GO" id="GO:0008569">
    <property type="term" value="F:minus-end-directed microtubule motor activity"/>
    <property type="evidence" value="ECO:0007669"/>
    <property type="project" value="InterPro"/>
</dbReference>
<dbReference type="InterPro" id="IPR035706">
    <property type="entry name" value="AAA_9"/>
</dbReference>
<dbReference type="InterPro" id="IPR042222">
    <property type="entry name" value="Dynein_2_N"/>
</dbReference>
<dbReference type="FunFam" id="1.10.8.1220:FF:000001">
    <property type="entry name" value="Dynein axonemal heavy chain 5"/>
    <property type="match status" value="1"/>
</dbReference>
<evidence type="ECO:0000256" key="15">
    <source>
        <dbReference type="SAM" id="MobiDB-lite"/>
    </source>
</evidence>
<dbReference type="Pfam" id="PF18198">
    <property type="entry name" value="AAA_lid_11"/>
    <property type="match status" value="1"/>
</dbReference>
<keyword evidence="10" id="KW-0969">Cilium</keyword>
<feature type="domain" description="AAA+ ATPase" evidence="16">
    <location>
        <begin position="2551"/>
        <end position="2699"/>
    </location>
</feature>
<dbReference type="FunFam" id="3.10.490.20:FF:000010">
    <property type="entry name" value="Dynein heavy chain, putative"/>
    <property type="match status" value="1"/>
</dbReference>
<evidence type="ECO:0000259" key="16">
    <source>
        <dbReference type="SMART" id="SM00382"/>
    </source>
</evidence>
<keyword evidence="13" id="KW-0966">Cell projection</keyword>
<dbReference type="FunFam" id="1.20.920.30:FF:000004">
    <property type="entry name" value="Dynein axonemal heavy chain 5"/>
    <property type="match status" value="1"/>
</dbReference>
<dbReference type="FunFam" id="1.20.140.100:FF:000003">
    <property type="entry name" value="Dynein, axonemal, heavy chain 5"/>
    <property type="match status" value="1"/>
</dbReference>
<dbReference type="FunFam" id="3.20.180.20:FF:000001">
    <property type="entry name" value="Dynein axonemal heavy chain 5"/>
    <property type="match status" value="1"/>
</dbReference>
<dbReference type="GO" id="GO:0045505">
    <property type="term" value="F:dynein intermediate chain binding"/>
    <property type="evidence" value="ECO:0007669"/>
    <property type="project" value="InterPro"/>
</dbReference>
<dbReference type="Gene3D" id="1.20.140.100">
    <property type="entry name" value="Dynein heavy chain, N-terminal domain 2"/>
    <property type="match status" value="1"/>
</dbReference>
<dbReference type="InterPro" id="IPR024317">
    <property type="entry name" value="Dynein_heavy_chain_D4_dom"/>
</dbReference>
<dbReference type="FunFam" id="1.20.920.20:FF:000004">
    <property type="entry name" value="Dynein axonemal heavy chain 5"/>
    <property type="match status" value="1"/>
</dbReference>
<evidence type="ECO:0000256" key="1">
    <source>
        <dbReference type="ARBA" id="ARBA00004430"/>
    </source>
</evidence>
<dbReference type="InterPro" id="IPR043157">
    <property type="entry name" value="Dynein_AAA1S"/>
</dbReference>